<evidence type="ECO:0000256" key="4">
    <source>
        <dbReference type="ARBA" id="ARBA00023295"/>
    </source>
</evidence>
<dbReference type="PANTHER" id="PTHR46323:SF2">
    <property type="entry name" value="BETA-GALACTOSIDASE"/>
    <property type="match status" value="1"/>
</dbReference>
<reference evidence="7" key="1">
    <citation type="submission" date="2014-09" db="EMBL/GenBank/DDBJ databases">
        <title>Vibrio variabilis JCM 19239. (C206) whole genome shotgun sequence.</title>
        <authorList>
            <person name="Sawabe T."/>
            <person name="Meirelles P."/>
            <person name="Nakanishi M."/>
            <person name="Sayaka M."/>
            <person name="Hattori M."/>
            <person name="Ohkuma M."/>
        </authorList>
    </citation>
    <scope>NUCLEOTIDE SEQUENCE [LARGE SCALE GENOMIC DNA]</scope>
    <source>
        <strain evidence="7">JCM 19239</strain>
    </source>
</reference>
<evidence type="ECO:0000313" key="7">
    <source>
        <dbReference type="Proteomes" id="UP000029223"/>
    </source>
</evidence>
<dbReference type="PANTHER" id="PTHR46323">
    <property type="entry name" value="BETA-GALACTOSIDASE"/>
    <property type="match status" value="1"/>
</dbReference>
<dbReference type="InterPro" id="IPR013783">
    <property type="entry name" value="Ig-like_fold"/>
</dbReference>
<comment type="caution">
    <text evidence="6">The sequence shown here is derived from an EMBL/GenBank/DDBJ whole genome shotgun (WGS) entry which is preliminary data.</text>
</comment>
<dbReference type="Proteomes" id="UP000029223">
    <property type="component" value="Unassembled WGS sequence"/>
</dbReference>
<keyword evidence="4" id="KW-0326">Glycosidase</keyword>
<dbReference type="EMBL" id="BBMS01000027">
    <property type="protein sequence ID" value="GAL27269.1"/>
    <property type="molecule type" value="Genomic_DNA"/>
</dbReference>
<evidence type="ECO:0000259" key="5">
    <source>
        <dbReference type="Pfam" id="PF16353"/>
    </source>
</evidence>
<name>A0ABQ0JET3_9VIBR</name>
<organism evidence="6 7">
    <name type="scientific">Vibrio variabilis</name>
    <dbReference type="NCBI Taxonomy" id="990271"/>
    <lineage>
        <taxon>Bacteria</taxon>
        <taxon>Pseudomonadati</taxon>
        <taxon>Pseudomonadota</taxon>
        <taxon>Gammaproteobacteria</taxon>
        <taxon>Vibrionales</taxon>
        <taxon>Vibrionaceae</taxon>
        <taxon>Vibrio</taxon>
    </lineage>
</organism>
<evidence type="ECO:0000256" key="1">
    <source>
        <dbReference type="ARBA" id="ARBA00001412"/>
    </source>
</evidence>
<reference evidence="7" key="2">
    <citation type="submission" date="2014-09" db="EMBL/GenBank/DDBJ databases">
        <authorList>
            <consortium name="NBRP consortium"/>
            <person name="Sawabe T."/>
            <person name="Meirelles P."/>
            <person name="Nakanishi M."/>
            <person name="Sayaka M."/>
            <person name="Hattori M."/>
            <person name="Ohkuma M."/>
        </authorList>
    </citation>
    <scope>NUCLEOTIDE SEQUENCE [LARGE SCALE GENOMIC DNA]</scope>
    <source>
        <strain evidence="7">JCM 19239</strain>
    </source>
</reference>
<evidence type="ECO:0000256" key="3">
    <source>
        <dbReference type="ARBA" id="ARBA00022801"/>
    </source>
</evidence>
<dbReference type="Gene3D" id="2.60.40.10">
    <property type="entry name" value="Immunoglobulins"/>
    <property type="match status" value="1"/>
</dbReference>
<evidence type="ECO:0000313" key="6">
    <source>
        <dbReference type="EMBL" id="GAL27269.1"/>
    </source>
</evidence>
<keyword evidence="7" id="KW-1185">Reference proteome</keyword>
<dbReference type="InterPro" id="IPR036156">
    <property type="entry name" value="Beta-gal/glucu_dom_sf"/>
</dbReference>
<proteinExistence type="predicted"/>
<dbReference type="InterPro" id="IPR032312">
    <property type="entry name" value="LacZ_4"/>
</dbReference>
<sequence>MHEFKKLVQPIKVEATDWDSGLFTITNKHDFVDLRYLEATVTMMKDGQILSIQSLDSLVAKAGESQTVNLDLSPVRNHETGEYHLLFSFRLRETLPWLIRDMN</sequence>
<dbReference type="Pfam" id="PF16353">
    <property type="entry name" value="LacZ_4"/>
    <property type="match status" value="1"/>
</dbReference>
<comment type="catalytic activity">
    <reaction evidence="1">
        <text>Hydrolysis of terminal non-reducing beta-D-galactose residues in beta-D-galactosides.</text>
        <dbReference type="EC" id="3.2.1.23"/>
    </reaction>
</comment>
<dbReference type="EC" id="3.2.1.23" evidence="2"/>
<feature type="domain" description="Beta-galactosidase" evidence="5">
    <location>
        <begin position="23"/>
        <end position="98"/>
    </location>
</feature>
<accession>A0ABQ0JET3</accession>
<dbReference type="InterPro" id="IPR050347">
    <property type="entry name" value="Bact_Beta-galactosidase"/>
</dbReference>
<protein>
    <recommendedName>
        <fullName evidence="2">beta-galactosidase</fullName>
        <ecNumber evidence="2">3.2.1.23</ecNumber>
    </recommendedName>
</protein>
<gene>
    <name evidence="6" type="ORF">JCM19239_2081</name>
</gene>
<keyword evidence="3" id="KW-0378">Hydrolase</keyword>
<dbReference type="SUPFAM" id="SSF49303">
    <property type="entry name" value="beta-Galactosidase/glucuronidase domain"/>
    <property type="match status" value="1"/>
</dbReference>
<evidence type="ECO:0000256" key="2">
    <source>
        <dbReference type="ARBA" id="ARBA00012756"/>
    </source>
</evidence>